<dbReference type="Gene3D" id="1.10.287.130">
    <property type="match status" value="1"/>
</dbReference>
<keyword evidence="8" id="KW-0175">Coiled coil</keyword>
<dbReference type="SMART" id="SM00387">
    <property type="entry name" value="HATPase_c"/>
    <property type="match status" value="1"/>
</dbReference>
<dbReference type="SUPFAM" id="SSF52172">
    <property type="entry name" value="CheY-like"/>
    <property type="match status" value="1"/>
</dbReference>
<evidence type="ECO:0000256" key="1">
    <source>
        <dbReference type="ARBA" id="ARBA00000085"/>
    </source>
</evidence>
<evidence type="ECO:0000313" key="14">
    <source>
        <dbReference type="Proteomes" id="UP000620874"/>
    </source>
</evidence>
<dbReference type="Gene3D" id="2.130.10.10">
    <property type="entry name" value="YVTN repeat-like/Quinoprotein amine dehydrogenase"/>
    <property type="match status" value="2"/>
</dbReference>
<dbReference type="Gene3D" id="2.60.40.10">
    <property type="entry name" value="Immunoglobulins"/>
    <property type="match status" value="1"/>
</dbReference>
<comment type="caution">
    <text evidence="13">The sequence shown here is derived from an EMBL/GenBank/DDBJ whole genome shotgun (WGS) entry which is preliminary data.</text>
</comment>
<sequence>MLNKFFILIGMILMSLFPINAQIFKYIGMDNGLSSRRVLSIEQGKQYYIWILTHKGADRYDGKRFTHYDLFHQGKAQDFYPNLNLLRTDSKQTIWEIGKDGHLFRYNELKDSFQLTFDLHLAYPELKKHPISALYMDRSDRIWMCVNQHFVIYDIHSGKHYQLPQQAKGKIIGIAQANATEYYLASELQLYKIRFEDFQIREIYPIHLPTLQLIDYIYYHQPTHQLVINSLLDKVYVYNPLQEKLTALGNSMKDIGINNIIPDRTYPDTLYIATDGKGVYRLDMNRLHLEPFLQEDPRTPNKMNGNIIKDIYMDHARRLWNVVYPTGITIYSEQYPSYQWLVHSPNNANSLANNCINDILEDADGDIWYATSNGISCFDTQRKQWTNYLTSSDKGSNGESENRIFTALCEVRPGLILTGGYMSGIYAIDKQARRVTFYQQQKFSPEEGPDKYIRCILRDEEGLVWTGGFYRLKSHHPHTHATAEYDIGYPITTLVQKDKQTMWAGTINGVFVLNKQSGEIRPLDNEIEMGCINAICLHPKSRYTYIGTSGNGLFVADDQGKIIRHYHTENSGLGSNNIYSITNDREGNLYLGTENGLAFFNLSTGTFTNWTKEQGLLAASFNPNAAIHSRNGEMIFGSNEGAIVLPDNIQLPSDFYSHLVFTDLKIMYRTVHAGEKDSPLSQPLDQTTQIKLGYNQNTFSLNVSSINFDNSSDIAYSWKLEGFYDEWSPLSPDGLIQYTNLSPGNYTLHVRAVLTDNHQPIEERSIRILIGRPAWLTFWAFLGYALIIIGITYLLVRIKMIRHEKQVSQEKINFFVHTAHDIRTPLTLIKAPLGEILKDEHLSDKGVMNLNLALQSTENLSDLADNLINFQKESYYSSQAVVSRHELGTYLQTYLKQFQAYAEQKGISLHYTSTFSQLDVWIDRNKIDSILRNLISNALKYTPHGGEIQIESGYTKNRWTLCIKDTGIGIPKEDQKKLFRFLFRGRNATNQLITGSGIGMLLTYRLIRNHEGKISFTSAENAGTTFVLSFPIRSEHYQYRTDEIPGEAFATMEEREEILPALPQKKNVRKAASNAPLILIVEDNTSLRTFLAENLADTYRTEEAGNGQEALSKIRTLQPDLVISDVMMPVMNGEELCGTLKSNIETSHIPVILLTALGTKEDILRGLQTKADMHIVKPFDLTVLKANINNLLENREFIRKRLKQASLDMEPPAEDIPLPSGLDEDFMRRATTFIKENLGGELTVDTLCASMNMSRTSFYNKMKALTGIAPNEFIRNIRMQEAATLLKSQQYTVAEVSDRMGFADPKYFADTFKKFYGVPPSVYKKNE</sequence>
<dbReference type="InterPro" id="IPR011047">
    <property type="entry name" value="Quinoprotein_ADH-like_sf"/>
</dbReference>
<dbReference type="Gene3D" id="1.10.10.60">
    <property type="entry name" value="Homeodomain-like"/>
    <property type="match status" value="1"/>
</dbReference>
<keyword evidence="6" id="KW-0804">Transcription</keyword>
<dbReference type="InterPro" id="IPR011110">
    <property type="entry name" value="Reg_prop"/>
</dbReference>
<dbReference type="Pfam" id="PF02518">
    <property type="entry name" value="HATPase_c"/>
    <property type="match status" value="1"/>
</dbReference>
<feature type="modified residue" description="4-aspartylphosphate" evidence="7">
    <location>
        <position position="1125"/>
    </location>
</feature>
<dbReference type="InterPro" id="IPR015943">
    <property type="entry name" value="WD40/YVTN_repeat-like_dom_sf"/>
</dbReference>
<dbReference type="CDD" id="cd00146">
    <property type="entry name" value="PKD"/>
    <property type="match status" value="1"/>
</dbReference>
<keyword evidence="9" id="KW-0812">Transmembrane</keyword>
<evidence type="ECO:0000256" key="7">
    <source>
        <dbReference type="PROSITE-ProRule" id="PRU00169"/>
    </source>
</evidence>
<dbReference type="PROSITE" id="PS50110">
    <property type="entry name" value="RESPONSE_REGULATORY"/>
    <property type="match status" value="1"/>
</dbReference>
<dbReference type="InterPro" id="IPR005467">
    <property type="entry name" value="His_kinase_dom"/>
</dbReference>
<dbReference type="InterPro" id="IPR013783">
    <property type="entry name" value="Ig-like_fold"/>
</dbReference>
<keyword evidence="9" id="KW-0472">Membrane</keyword>
<dbReference type="InterPro" id="IPR003594">
    <property type="entry name" value="HATPase_dom"/>
</dbReference>
<dbReference type="SMART" id="SM00388">
    <property type="entry name" value="HisKA"/>
    <property type="match status" value="1"/>
</dbReference>
<evidence type="ECO:0000256" key="4">
    <source>
        <dbReference type="ARBA" id="ARBA00023015"/>
    </source>
</evidence>
<evidence type="ECO:0000256" key="2">
    <source>
        <dbReference type="ARBA" id="ARBA00012438"/>
    </source>
</evidence>
<dbReference type="InterPro" id="IPR001789">
    <property type="entry name" value="Sig_transdc_resp-reg_receiver"/>
</dbReference>
<evidence type="ECO:0000259" key="10">
    <source>
        <dbReference type="PROSITE" id="PS01124"/>
    </source>
</evidence>
<dbReference type="InterPro" id="IPR003661">
    <property type="entry name" value="HisK_dim/P_dom"/>
</dbReference>
<name>A0ABR8Y4K1_9BACT</name>
<evidence type="ECO:0000256" key="9">
    <source>
        <dbReference type="SAM" id="Phobius"/>
    </source>
</evidence>
<dbReference type="PROSITE" id="PS00041">
    <property type="entry name" value="HTH_ARAC_FAMILY_1"/>
    <property type="match status" value="1"/>
</dbReference>
<feature type="domain" description="Histidine kinase" evidence="11">
    <location>
        <begin position="817"/>
        <end position="1034"/>
    </location>
</feature>
<dbReference type="InterPro" id="IPR018062">
    <property type="entry name" value="HTH_AraC-typ_CS"/>
</dbReference>
<evidence type="ECO:0000256" key="5">
    <source>
        <dbReference type="ARBA" id="ARBA00023125"/>
    </source>
</evidence>
<dbReference type="RefSeq" id="WP_191762803.1">
    <property type="nucleotide sequence ID" value="NZ_JACSPP010000003.1"/>
</dbReference>
<dbReference type="PRINTS" id="PR00344">
    <property type="entry name" value="BCTRLSENSOR"/>
</dbReference>
<keyword evidence="9" id="KW-1133">Transmembrane helix</keyword>
<dbReference type="EMBL" id="JACSPP010000003">
    <property type="protein sequence ID" value="MBD8039142.1"/>
    <property type="molecule type" value="Genomic_DNA"/>
</dbReference>
<reference evidence="13 14" key="1">
    <citation type="submission" date="2020-08" db="EMBL/GenBank/DDBJ databases">
        <title>A Genomic Blueprint of the Chicken Gut Microbiome.</title>
        <authorList>
            <person name="Gilroy R."/>
            <person name="Ravi A."/>
            <person name="Getino M."/>
            <person name="Pursley I."/>
            <person name="Horton D.L."/>
            <person name="Alikhan N.-F."/>
            <person name="Baker D."/>
            <person name="Gharbi K."/>
            <person name="Hall N."/>
            <person name="Watson M."/>
            <person name="Adriaenssens E.M."/>
            <person name="Foster-Nyarko E."/>
            <person name="Jarju S."/>
            <person name="Secka A."/>
            <person name="Antonio M."/>
            <person name="Oren A."/>
            <person name="Chaudhuri R."/>
            <person name="La Ragione R.M."/>
            <person name="Hildebrand F."/>
            <person name="Pallen M.J."/>
        </authorList>
    </citation>
    <scope>NUCLEOTIDE SEQUENCE [LARGE SCALE GENOMIC DNA]</scope>
    <source>
        <strain evidence="13 14">Sa1CVN1</strain>
    </source>
</reference>
<dbReference type="InterPro" id="IPR004358">
    <property type="entry name" value="Sig_transdc_His_kin-like_C"/>
</dbReference>
<dbReference type="InterPro" id="IPR011123">
    <property type="entry name" value="Y_Y_Y"/>
</dbReference>
<feature type="coiled-coil region" evidence="8">
    <location>
        <begin position="1181"/>
        <end position="1208"/>
    </location>
</feature>
<dbReference type="Gene3D" id="3.40.50.2300">
    <property type="match status" value="1"/>
</dbReference>
<dbReference type="Pfam" id="PF00072">
    <property type="entry name" value="Response_reg"/>
    <property type="match status" value="1"/>
</dbReference>
<evidence type="ECO:0000256" key="3">
    <source>
        <dbReference type="ARBA" id="ARBA00022553"/>
    </source>
</evidence>
<protein>
    <recommendedName>
        <fullName evidence="2">histidine kinase</fullName>
        <ecNumber evidence="2">2.7.13.3</ecNumber>
    </recommendedName>
</protein>
<keyword evidence="3 7" id="KW-0597">Phosphoprotein</keyword>
<dbReference type="Proteomes" id="UP000620874">
    <property type="component" value="Unassembled WGS sequence"/>
</dbReference>
<dbReference type="Pfam" id="PF07494">
    <property type="entry name" value="Reg_prop"/>
    <property type="match status" value="2"/>
</dbReference>
<dbReference type="InterPro" id="IPR036097">
    <property type="entry name" value="HisK_dim/P_sf"/>
</dbReference>
<dbReference type="Pfam" id="PF07495">
    <property type="entry name" value="Y_Y_Y"/>
    <property type="match status" value="1"/>
</dbReference>
<dbReference type="SUPFAM" id="SSF46689">
    <property type="entry name" value="Homeodomain-like"/>
    <property type="match status" value="2"/>
</dbReference>
<comment type="catalytic activity">
    <reaction evidence="1">
        <text>ATP + protein L-histidine = ADP + protein N-phospho-L-histidine.</text>
        <dbReference type="EC" id="2.7.13.3"/>
    </reaction>
</comment>
<dbReference type="InterPro" id="IPR036890">
    <property type="entry name" value="HATPase_C_sf"/>
</dbReference>
<dbReference type="CDD" id="cd00075">
    <property type="entry name" value="HATPase"/>
    <property type="match status" value="1"/>
</dbReference>
<dbReference type="SMART" id="SM00448">
    <property type="entry name" value="REC"/>
    <property type="match status" value="1"/>
</dbReference>
<feature type="domain" description="Response regulatory" evidence="12">
    <location>
        <begin position="1077"/>
        <end position="1192"/>
    </location>
</feature>
<evidence type="ECO:0000256" key="6">
    <source>
        <dbReference type="ARBA" id="ARBA00023163"/>
    </source>
</evidence>
<feature type="domain" description="HTH araC/xylS-type" evidence="10">
    <location>
        <begin position="1228"/>
        <end position="1326"/>
    </location>
</feature>
<dbReference type="SUPFAM" id="SSF47384">
    <property type="entry name" value="Homodimeric domain of signal transducing histidine kinase"/>
    <property type="match status" value="1"/>
</dbReference>
<evidence type="ECO:0000259" key="12">
    <source>
        <dbReference type="PROSITE" id="PS50110"/>
    </source>
</evidence>
<dbReference type="SUPFAM" id="SSF55874">
    <property type="entry name" value="ATPase domain of HSP90 chaperone/DNA topoisomerase II/histidine kinase"/>
    <property type="match status" value="1"/>
</dbReference>
<dbReference type="PROSITE" id="PS50109">
    <property type="entry name" value="HIS_KIN"/>
    <property type="match status" value="1"/>
</dbReference>
<dbReference type="InterPro" id="IPR009057">
    <property type="entry name" value="Homeodomain-like_sf"/>
</dbReference>
<accession>A0ABR8Y4K1</accession>
<dbReference type="Gene3D" id="3.30.565.10">
    <property type="entry name" value="Histidine kinase-like ATPase, C-terminal domain"/>
    <property type="match status" value="1"/>
</dbReference>
<feature type="transmembrane region" description="Helical" evidence="9">
    <location>
        <begin position="774"/>
        <end position="796"/>
    </location>
</feature>
<evidence type="ECO:0000259" key="11">
    <source>
        <dbReference type="PROSITE" id="PS50109"/>
    </source>
</evidence>
<evidence type="ECO:0000256" key="8">
    <source>
        <dbReference type="SAM" id="Coils"/>
    </source>
</evidence>
<dbReference type="EC" id="2.7.13.3" evidence="2"/>
<dbReference type="CDD" id="cd00082">
    <property type="entry name" value="HisKA"/>
    <property type="match status" value="1"/>
</dbReference>
<proteinExistence type="predicted"/>
<dbReference type="PANTHER" id="PTHR43547:SF2">
    <property type="entry name" value="HYBRID SIGNAL TRANSDUCTION HISTIDINE KINASE C"/>
    <property type="match status" value="1"/>
</dbReference>
<dbReference type="PANTHER" id="PTHR43547">
    <property type="entry name" value="TWO-COMPONENT HISTIDINE KINASE"/>
    <property type="match status" value="1"/>
</dbReference>
<dbReference type="SMART" id="SM00342">
    <property type="entry name" value="HTH_ARAC"/>
    <property type="match status" value="1"/>
</dbReference>
<gene>
    <name evidence="13" type="ORF">H9625_01530</name>
</gene>
<keyword evidence="5" id="KW-0238">DNA-binding</keyword>
<keyword evidence="4" id="KW-0805">Transcription regulation</keyword>
<keyword evidence="14" id="KW-1185">Reference proteome</keyword>
<dbReference type="Pfam" id="PF12833">
    <property type="entry name" value="HTH_18"/>
    <property type="match status" value="1"/>
</dbReference>
<dbReference type="InterPro" id="IPR018060">
    <property type="entry name" value="HTH_AraC"/>
</dbReference>
<dbReference type="PROSITE" id="PS01124">
    <property type="entry name" value="HTH_ARAC_FAMILY_2"/>
    <property type="match status" value="1"/>
</dbReference>
<organism evidence="13 14">
    <name type="scientific">Phocaeicola intestinalis</name>
    <dbReference type="NCBI Taxonomy" id="2762212"/>
    <lineage>
        <taxon>Bacteria</taxon>
        <taxon>Pseudomonadati</taxon>
        <taxon>Bacteroidota</taxon>
        <taxon>Bacteroidia</taxon>
        <taxon>Bacteroidales</taxon>
        <taxon>Bacteroidaceae</taxon>
        <taxon>Phocaeicola</taxon>
    </lineage>
</organism>
<dbReference type="SUPFAM" id="SSF50998">
    <property type="entry name" value="Quinoprotein alcohol dehydrogenase-like"/>
    <property type="match status" value="1"/>
</dbReference>
<evidence type="ECO:0000313" key="13">
    <source>
        <dbReference type="EMBL" id="MBD8039142.1"/>
    </source>
</evidence>
<dbReference type="SUPFAM" id="SSF63829">
    <property type="entry name" value="Calcium-dependent phosphotriesterase"/>
    <property type="match status" value="1"/>
</dbReference>
<dbReference type="InterPro" id="IPR011006">
    <property type="entry name" value="CheY-like_superfamily"/>
</dbReference>